<dbReference type="SUPFAM" id="SSF53901">
    <property type="entry name" value="Thiolase-like"/>
    <property type="match status" value="1"/>
</dbReference>
<dbReference type="InterPro" id="IPR016039">
    <property type="entry name" value="Thiolase-like"/>
</dbReference>
<protein>
    <submittedName>
        <fullName evidence="2">3-oxoacyl-[acyl-carrier-protein] synthase-1</fullName>
    </submittedName>
</protein>
<dbReference type="GO" id="GO:0016746">
    <property type="term" value="F:acyltransferase activity"/>
    <property type="evidence" value="ECO:0007669"/>
    <property type="project" value="InterPro"/>
</dbReference>
<keyword evidence="3" id="KW-1185">Reference proteome</keyword>
<dbReference type="OrthoDB" id="3078238at2"/>
<dbReference type="EMBL" id="QGTJ01000002">
    <property type="protein sequence ID" value="PWV64768.1"/>
    <property type="molecule type" value="Genomic_DNA"/>
</dbReference>
<feature type="chain" id="PRO_5016366396" evidence="1">
    <location>
        <begin position="22"/>
        <end position="332"/>
    </location>
</feature>
<proteinExistence type="predicted"/>
<evidence type="ECO:0000313" key="3">
    <source>
        <dbReference type="Proteomes" id="UP000246569"/>
    </source>
</evidence>
<gene>
    <name evidence="2" type="ORF">C7443_102421</name>
</gene>
<dbReference type="Gene3D" id="3.40.47.10">
    <property type="match status" value="1"/>
</dbReference>
<reference evidence="2 3" key="1">
    <citation type="submission" date="2018-05" db="EMBL/GenBank/DDBJ databases">
        <title>Genomic Encyclopedia of Type Strains, Phase IV (KMG-IV): sequencing the most valuable type-strain genomes for metagenomic binning, comparative biology and taxonomic classification.</title>
        <authorList>
            <person name="Goeker M."/>
        </authorList>
    </citation>
    <scope>NUCLEOTIDE SEQUENCE [LARGE SCALE GENOMIC DNA]</scope>
    <source>
        <strain evidence="2 3">DSM 23606</strain>
    </source>
</reference>
<organism evidence="2 3">
    <name type="scientific">Plasticicumulans acidivorans</name>
    <dbReference type="NCBI Taxonomy" id="886464"/>
    <lineage>
        <taxon>Bacteria</taxon>
        <taxon>Pseudomonadati</taxon>
        <taxon>Pseudomonadota</taxon>
        <taxon>Gammaproteobacteria</taxon>
        <taxon>Candidatus Competibacteraceae</taxon>
        <taxon>Plasticicumulans</taxon>
    </lineage>
</organism>
<keyword evidence="1" id="KW-0732">Signal</keyword>
<name>A0A317MZF7_9GAMM</name>
<sequence>MSAPVLLGCGLVSALGGSAQASCAALRAGIEGWQARPFGANGAAVFVAEAPFARHVSGAARLLRLAARAAGECLAGWPALAQQPIPLLLAVAEGGRPGACVEPALLPALQAELKLPAHAASALIPRGRVGVAIALHRARQLLEAGGCRAVLVVGVDSLLETGTLDALAAANALASPQQRGACIPGEAAAALLLGLSDAPAPLALVGLGFGRENAAADNAVPLRAEGLSTAIRQARDEAGATAPALLLADFASEPLRRQEAVMALCRVGSNGAPLPPLWLPAELLGDTGAAAGALLATVAATATRRGYAPGGELLLTLGNDSGERAALWLRAT</sequence>
<evidence type="ECO:0000256" key="1">
    <source>
        <dbReference type="SAM" id="SignalP"/>
    </source>
</evidence>
<evidence type="ECO:0000313" key="2">
    <source>
        <dbReference type="EMBL" id="PWV64768.1"/>
    </source>
</evidence>
<dbReference type="RefSeq" id="WP_110017398.1">
    <property type="nucleotide sequence ID" value="NZ_QGTJ01000002.1"/>
</dbReference>
<comment type="caution">
    <text evidence="2">The sequence shown here is derived from an EMBL/GenBank/DDBJ whole genome shotgun (WGS) entry which is preliminary data.</text>
</comment>
<dbReference type="Proteomes" id="UP000246569">
    <property type="component" value="Unassembled WGS sequence"/>
</dbReference>
<accession>A0A317MZF7</accession>
<dbReference type="AlphaFoldDB" id="A0A317MZF7"/>
<feature type="signal peptide" evidence="1">
    <location>
        <begin position="1"/>
        <end position="21"/>
    </location>
</feature>